<gene>
    <name evidence="1" type="ORF">SKUN_00709</name>
</gene>
<accession>A0A0K2JH79</accession>
<dbReference type="Proteomes" id="UP000062963">
    <property type="component" value="Chromosome"/>
</dbReference>
<sequence length="447" mass="54151">MQKKAKFLELNSVVSKQLNLATNIRKKMQEIFRIYKNSFQKLGYQTIALGEYGFKTLTKYDKLELELAIIKYHPKNKTGLREQMFQVVLNEMRKNITKGTVIKDSQNDGYLEYQVNDEINFIVRIIPFCYKKKTEGELTYIFWRNGIEKNDNVIQVVHGFNKANKISNNLLRTLIKLIKFVLKNDFPYYYILYTLTLRWFYEYFTKRYDNYLQKIDINKRIEKQDLMKYRNINFQKNWFLNNIDGEELIFYILERFWKTETYYFRELEFIEEEIFESISRYSWYTNNCFLTPYDYYVDFKIYNIKEFNDLNYVQSEFKNTNFSLIQYDYCRNHDLGIYVTPVKISGVVGFIDYAINFKQKATGLFKKLDPAKRKDAISVNQREIMEELNLIAHKWLTTYRKKLTYIKVYFDKKYPIISSSNYYMRLQAIMTSVDNLKNDDYVIGNDN</sequence>
<dbReference type="OrthoDB" id="387437at2"/>
<dbReference type="PATRIC" id="fig|273035.7.peg.861"/>
<evidence type="ECO:0000313" key="1">
    <source>
        <dbReference type="EMBL" id="ALA97601.1"/>
    </source>
</evidence>
<dbReference type="RefSeq" id="WP_053390842.1">
    <property type="nucleotide sequence ID" value="NZ_CP010899.1"/>
</dbReference>
<reference evidence="1 2" key="1">
    <citation type="journal article" date="2015" name="Genome Announc.">
        <title>Complete Genome Sequence of Spiroplasma kunkelii Strain CR2-3x, Causal Agent of Corn Stunt Disease in Zea mays L.</title>
        <authorList>
            <person name="Davis R.E."/>
            <person name="Shao J."/>
            <person name="Dally E.L."/>
            <person name="Zhao Y."/>
            <person name="Gasparich G.E."/>
            <person name="Gaynor B.J."/>
            <person name="Athey J.C."/>
            <person name="Harrison N.A."/>
            <person name="Donofrio N."/>
        </authorList>
    </citation>
    <scope>NUCLEOTIDE SEQUENCE [LARGE SCALE GENOMIC DNA]</scope>
    <source>
        <strain evidence="1 2">CR2-3x</strain>
    </source>
</reference>
<dbReference type="STRING" id="273035.SKUN_00709"/>
<name>A0A0K2JH79_SPIKU</name>
<proteinExistence type="predicted"/>
<dbReference type="EMBL" id="CP010899">
    <property type="protein sequence ID" value="ALA97601.1"/>
    <property type="molecule type" value="Genomic_DNA"/>
</dbReference>
<organism evidence="1 2">
    <name type="scientific">Spiroplasma kunkelii CR2-3x</name>
    <dbReference type="NCBI Taxonomy" id="273035"/>
    <lineage>
        <taxon>Bacteria</taxon>
        <taxon>Bacillati</taxon>
        <taxon>Mycoplasmatota</taxon>
        <taxon>Mollicutes</taxon>
        <taxon>Entomoplasmatales</taxon>
        <taxon>Spiroplasmataceae</taxon>
        <taxon>Spiroplasma</taxon>
    </lineage>
</organism>
<protein>
    <submittedName>
        <fullName evidence="1">Uncharacterized protein</fullName>
    </submittedName>
</protein>
<dbReference type="AlphaFoldDB" id="A0A0K2JH79"/>
<evidence type="ECO:0000313" key="2">
    <source>
        <dbReference type="Proteomes" id="UP000062963"/>
    </source>
</evidence>
<keyword evidence="2" id="KW-1185">Reference proteome</keyword>
<dbReference type="KEGG" id="skn:SKUN_00709"/>